<evidence type="ECO:0000256" key="1">
    <source>
        <dbReference type="SAM" id="SignalP"/>
    </source>
</evidence>
<dbReference type="InterPro" id="IPR036398">
    <property type="entry name" value="CA_dom_sf"/>
</dbReference>
<dbReference type="PROSITE" id="PS51144">
    <property type="entry name" value="ALPHA_CA_2"/>
    <property type="match status" value="1"/>
</dbReference>
<feature type="chain" id="PRO_5014285148" description="Alpha-carbonic anhydrase domain-containing protein" evidence="1">
    <location>
        <begin position="30"/>
        <end position="152"/>
    </location>
</feature>
<dbReference type="EnsemblMetazoa" id="BGLB035942-RA">
    <property type="protein sequence ID" value="BGLB035942-PA"/>
    <property type="gene ID" value="BGLB035942"/>
</dbReference>
<dbReference type="KEGG" id="bgt:106059228"/>
<dbReference type="STRING" id="6526.A0A2C9LWX5"/>
<evidence type="ECO:0000313" key="4">
    <source>
        <dbReference type="Proteomes" id="UP000076420"/>
    </source>
</evidence>
<dbReference type="Proteomes" id="UP000076420">
    <property type="component" value="Unassembled WGS sequence"/>
</dbReference>
<dbReference type="Pfam" id="PF00194">
    <property type="entry name" value="Carb_anhydrase"/>
    <property type="match status" value="1"/>
</dbReference>
<dbReference type="SUPFAM" id="SSF51069">
    <property type="entry name" value="Carbonic anhydrase"/>
    <property type="match status" value="1"/>
</dbReference>
<proteinExistence type="predicted"/>
<protein>
    <recommendedName>
        <fullName evidence="2">Alpha-carbonic anhydrase domain-containing protein</fullName>
    </recommendedName>
</protein>
<feature type="signal peptide" evidence="1">
    <location>
        <begin position="1"/>
        <end position="29"/>
    </location>
</feature>
<dbReference type="EnsemblMetazoa" id="BGLB035942-RB">
    <property type="protein sequence ID" value="BGLB035942-PB"/>
    <property type="gene ID" value="BGLB035942"/>
</dbReference>
<dbReference type="InterPro" id="IPR001148">
    <property type="entry name" value="CA_dom"/>
</dbReference>
<evidence type="ECO:0000259" key="2">
    <source>
        <dbReference type="PROSITE" id="PS51144"/>
    </source>
</evidence>
<dbReference type="VEuPathDB" id="VectorBase:BGLAX_027512"/>
<keyword evidence="1" id="KW-0732">Signal</keyword>
<dbReference type="AlphaFoldDB" id="A0A2C9LWX5"/>
<evidence type="ECO:0000313" key="3">
    <source>
        <dbReference type="EnsemblMetazoa" id="BGLB035942-PB"/>
    </source>
</evidence>
<feature type="domain" description="Alpha-carbonic anhydrase" evidence="2">
    <location>
        <begin position="33"/>
        <end position="152"/>
    </location>
</feature>
<gene>
    <name evidence="3" type="primary">106059228</name>
</gene>
<accession>A0A2C9LWX5</accession>
<dbReference type="VEuPathDB" id="VectorBase:BGLB035942"/>
<sequence length="152" mass="16769">MVTCRVTTLKSWIVASCLVGLFCRGPVRGDGGDDWNYDTSSHQGPNYWYVNYPSCGANRQSPINIDTRSAWYDPKLTALDMSDYDVTADVKMTLINRHGHTGQLGQLVCVYICLQGRPGVVSLVTSLQQISLLSHLSVGSVFRVNIEAENIV</sequence>
<dbReference type="Gene3D" id="3.10.200.10">
    <property type="entry name" value="Alpha carbonic anhydrase"/>
    <property type="match status" value="1"/>
</dbReference>
<organism evidence="3 4">
    <name type="scientific">Biomphalaria glabrata</name>
    <name type="common">Bloodfluke planorb</name>
    <name type="synonym">Freshwater snail</name>
    <dbReference type="NCBI Taxonomy" id="6526"/>
    <lineage>
        <taxon>Eukaryota</taxon>
        <taxon>Metazoa</taxon>
        <taxon>Spiralia</taxon>
        <taxon>Lophotrochozoa</taxon>
        <taxon>Mollusca</taxon>
        <taxon>Gastropoda</taxon>
        <taxon>Heterobranchia</taxon>
        <taxon>Euthyneura</taxon>
        <taxon>Panpulmonata</taxon>
        <taxon>Hygrophila</taxon>
        <taxon>Lymnaeoidea</taxon>
        <taxon>Planorbidae</taxon>
        <taxon>Biomphalaria</taxon>
    </lineage>
</organism>
<name>A0A2C9LWX5_BIOGL</name>
<reference evidence="3" key="1">
    <citation type="submission" date="2020-05" db="UniProtKB">
        <authorList>
            <consortium name="EnsemblMetazoa"/>
        </authorList>
    </citation>
    <scope>IDENTIFICATION</scope>
    <source>
        <strain evidence="3">BB02</strain>
    </source>
</reference>